<feature type="transmembrane region" description="Helical" evidence="1">
    <location>
        <begin position="67"/>
        <end position="100"/>
    </location>
</feature>
<comment type="caution">
    <text evidence="2">The sequence shown here is derived from an EMBL/GenBank/DDBJ whole genome shotgun (WGS) entry which is preliminary data.</text>
</comment>
<feature type="transmembrane region" description="Helical" evidence="1">
    <location>
        <begin position="121"/>
        <end position="147"/>
    </location>
</feature>
<accession>A0ABV0GKE8</accession>
<proteinExistence type="predicted"/>
<dbReference type="RefSeq" id="WP_347613096.1">
    <property type="nucleotide sequence ID" value="NZ_JBDPZC010000015.1"/>
</dbReference>
<name>A0ABV0GKE8_9BURK</name>
<sequence>MMQLLRNPWLFGLACLLCGLPVMIASYPPMADMPQHAAQIAALKAMLFSHDWRYESLFSLQAFTPYWLGYGLVMALSVPLGILLAIKGVVVAAQAFFVWAAARYAVRAGMQPAWRWAFLMLPFGFAFQWGFLNFLVAAPLVFLFLGWLRTWRESPGGLKPALQMVAVLHLLFFAHLLVTAFVCIIAVLLLAHPWQGLLRWLRRCLPVFSILPITLAWMGVGMASAPAARAPIGWEIGLHRLVEFLPGLVSAPDPTVGALLGFLLLALPWAAGFSVKKHWTAWVPFGVYLFFMMFVPHFLGGNYYTYQRFGFLGLPLYWACFEEPASRLDARGQRWVAAGLAALGLLMLGWQTFRAEVFNREVAGYQAVMTRAEPGRRILMLAADPYSRVSAAPVMLHFSSWYQAEQGGLSEFNFARFWGMPLQYKDSQGPGIYAGFEWAPGSFDWDANAGSSFDYLLVRSSDDAREWVRGKTDGRMVPIAGRGGWQLFGKAAHE</sequence>
<evidence type="ECO:0000313" key="3">
    <source>
        <dbReference type="Proteomes" id="UP001462640"/>
    </source>
</evidence>
<keyword evidence="3" id="KW-1185">Reference proteome</keyword>
<keyword evidence="1" id="KW-1133">Transmembrane helix</keyword>
<dbReference type="Proteomes" id="UP001462640">
    <property type="component" value="Unassembled WGS sequence"/>
</dbReference>
<feature type="transmembrane region" description="Helical" evidence="1">
    <location>
        <begin position="167"/>
        <end position="192"/>
    </location>
</feature>
<feature type="transmembrane region" description="Helical" evidence="1">
    <location>
        <begin position="204"/>
        <end position="224"/>
    </location>
</feature>
<feature type="transmembrane region" description="Helical" evidence="1">
    <location>
        <begin position="279"/>
        <end position="299"/>
    </location>
</feature>
<feature type="transmembrane region" description="Helical" evidence="1">
    <location>
        <begin position="244"/>
        <end position="267"/>
    </location>
</feature>
<gene>
    <name evidence="2" type="ORF">ABDJ40_22570</name>
</gene>
<keyword evidence="1" id="KW-0472">Membrane</keyword>
<protein>
    <recommendedName>
        <fullName evidence="4">Glycosyltransferase RgtA/B/C/D-like domain-containing protein</fullName>
    </recommendedName>
</protein>
<feature type="transmembrane region" description="Helical" evidence="1">
    <location>
        <begin position="333"/>
        <end position="353"/>
    </location>
</feature>
<dbReference type="EMBL" id="JBDPZC010000015">
    <property type="protein sequence ID" value="MEO3715567.1"/>
    <property type="molecule type" value="Genomic_DNA"/>
</dbReference>
<keyword evidence="1" id="KW-0812">Transmembrane</keyword>
<reference evidence="2 3" key="1">
    <citation type="submission" date="2024-05" db="EMBL/GenBank/DDBJ databases">
        <title>Roseateles sp. 2.12 16S ribosomal RNA gene Genome sequencing and assembly.</title>
        <authorList>
            <person name="Woo H."/>
        </authorList>
    </citation>
    <scope>NUCLEOTIDE SEQUENCE [LARGE SCALE GENOMIC DNA]</scope>
    <source>
        <strain evidence="2 3">2.12</strain>
    </source>
</reference>
<organism evidence="2 3">
    <name type="scientific">Roseateles flavus</name>
    <dbReference type="NCBI Taxonomy" id="3149041"/>
    <lineage>
        <taxon>Bacteria</taxon>
        <taxon>Pseudomonadati</taxon>
        <taxon>Pseudomonadota</taxon>
        <taxon>Betaproteobacteria</taxon>
        <taxon>Burkholderiales</taxon>
        <taxon>Sphaerotilaceae</taxon>
        <taxon>Roseateles</taxon>
    </lineage>
</organism>
<evidence type="ECO:0000313" key="2">
    <source>
        <dbReference type="EMBL" id="MEO3715567.1"/>
    </source>
</evidence>
<evidence type="ECO:0008006" key="4">
    <source>
        <dbReference type="Google" id="ProtNLM"/>
    </source>
</evidence>
<evidence type="ECO:0000256" key="1">
    <source>
        <dbReference type="SAM" id="Phobius"/>
    </source>
</evidence>